<reference evidence="5 6" key="1">
    <citation type="submission" date="2020-04" db="EMBL/GenBank/DDBJ databases">
        <title>Paeniglutamicibacter sp. ANT13_2, a novel actinomycete isolated from sediment in Antarctica.</title>
        <authorList>
            <person name="Sakdapetsiri C."/>
            <person name="Pinyakong O."/>
        </authorList>
    </citation>
    <scope>NUCLEOTIDE SEQUENCE [LARGE SCALE GENOMIC DNA]</scope>
    <source>
        <strain evidence="5 6">ANT13_2</strain>
    </source>
</reference>
<dbReference type="InterPro" id="IPR002734">
    <property type="entry name" value="RibDG_C"/>
</dbReference>
<comment type="pathway">
    <text evidence="1">Cofactor biosynthesis; riboflavin biosynthesis.</text>
</comment>
<name>A0ABX1G9E5_9MICC</name>
<dbReference type="RefSeq" id="WP_168153045.1">
    <property type="nucleotide sequence ID" value="NZ_JAAWVT010000009.1"/>
</dbReference>
<dbReference type="SUPFAM" id="SSF53597">
    <property type="entry name" value="Dihydrofolate reductase-like"/>
    <property type="match status" value="1"/>
</dbReference>
<protein>
    <submittedName>
        <fullName evidence="5">Pyrimidine reductase family protein</fullName>
    </submittedName>
</protein>
<dbReference type="Pfam" id="PF01872">
    <property type="entry name" value="RibD_C"/>
    <property type="match status" value="1"/>
</dbReference>
<keyword evidence="2" id="KW-0521">NADP</keyword>
<evidence type="ECO:0000256" key="2">
    <source>
        <dbReference type="ARBA" id="ARBA00022857"/>
    </source>
</evidence>
<dbReference type="PANTHER" id="PTHR38011">
    <property type="entry name" value="DIHYDROFOLATE REDUCTASE FAMILY PROTEIN (AFU_ORTHOLOGUE AFUA_8G06820)"/>
    <property type="match status" value="1"/>
</dbReference>
<evidence type="ECO:0000256" key="1">
    <source>
        <dbReference type="ARBA" id="ARBA00005104"/>
    </source>
</evidence>
<feature type="domain" description="Bacterial bifunctional deaminase-reductase C-terminal" evidence="4">
    <location>
        <begin position="34"/>
        <end position="232"/>
    </location>
</feature>
<dbReference type="EMBL" id="JAAWVT010000009">
    <property type="protein sequence ID" value="NKG22260.1"/>
    <property type="molecule type" value="Genomic_DNA"/>
</dbReference>
<keyword evidence="3" id="KW-0560">Oxidoreductase</keyword>
<evidence type="ECO:0000259" key="4">
    <source>
        <dbReference type="Pfam" id="PF01872"/>
    </source>
</evidence>
<organism evidence="5 6">
    <name type="scientific">Paeniglutamicibacter terrestris</name>
    <dbReference type="NCBI Taxonomy" id="2723403"/>
    <lineage>
        <taxon>Bacteria</taxon>
        <taxon>Bacillati</taxon>
        <taxon>Actinomycetota</taxon>
        <taxon>Actinomycetes</taxon>
        <taxon>Micrococcales</taxon>
        <taxon>Micrococcaceae</taxon>
        <taxon>Paeniglutamicibacter</taxon>
    </lineage>
</organism>
<accession>A0ABX1G9E5</accession>
<evidence type="ECO:0000313" key="6">
    <source>
        <dbReference type="Proteomes" id="UP000746595"/>
    </source>
</evidence>
<keyword evidence="6" id="KW-1185">Reference proteome</keyword>
<comment type="caution">
    <text evidence="5">The sequence shown here is derived from an EMBL/GenBank/DDBJ whole genome shotgun (WGS) entry which is preliminary data.</text>
</comment>
<evidence type="ECO:0000256" key="3">
    <source>
        <dbReference type="ARBA" id="ARBA00023002"/>
    </source>
</evidence>
<proteinExistence type="predicted"/>
<dbReference type="InterPro" id="IPR050765">
    <property type="entry name" value="Riboflavin_Biosynth_HTPR"/>
</dbReference>
<evidence type="ECO:0000313" key="5">
    <source>
        <dbReference type="EMBL" id="NKG22260.1"/>
    </source>
</evidence>
<dbReference type="Gene3D" id="3.40.430.10">
    <property type="entry name" value="Dihydrofolate Reductase, subunit A"/>
    <property type="match status" value="1"/>
</dbReference>
<dbReference type="InterPro" id="IPR024072">
    <property type="entry name" value="DHFR-like_dom_sf"/>
</dbReference>
<dbReference type="PANTHER" id="PTHR38011:SF7">
    <property type="entry name" value="2,5-DIAMINO-6-RIBOSYLAMINO-4(3H)-PYRIMIDINONE 5'-PHOSPHATE REDUCTASE"/>
    <property type="match status" value="1"/>
</dbReference>
<gene>
    <name evidence="5" type="ORF">HED64_16295</name>
</gene>
<sequence length="251" mass="26604">MRRILPPCADASAQDVDDENLLTGYAPEPGTEAFVRFNFVSSLDGAATHQGRSGALGTAADHRVFMLLRRLADVILVGAGTVRAEGYEGELLDDASRAWRLAHGMSERPILAVASGHLDLDEHGALFSQNPGEILLLTSAAAPAQRIAALGQVAEVITAEDSGAGLDPHWIIKTLHDRGMRLIHAEGGPTLFGDFLRADAISSLALTYSPLLVAGNGPRIAGGAHLEVPVSMELHLLHEQDGTLLADYRRG</sequence>
<dbReference type="Proteomes" id="UP000746595">
    <property type="component" value="Unassembled WGS sequence"/>
</dbReference>